<name>A0AAD1TZ94_EUPCR</name>
<dbReference type="Proteomes" id="UP001295684">
    <property type="component" value="Unassembled WGS sequence"/>
</dbReference>
<gene>
    <name evidence="1" type="ORF">ECRASSUSDP1_LOCUS101</name>
</gene>
<evidence type="ECO:0000313" key="2">
    <source>
        <dbReference type="Proteomes" id="UP001295684"/>
    </source>
</evidence>
<sequence>MDTFYKCKNHALPMKYEPIKMRHTKANSSPLQRTKFNLCKPLQKLKMGLQLNISPQITEKLKKMALKNSKNKVFRRRHIDELSTISVGPVKFNKPMRFISPQPRRNALKNAGQVPKARVFSPSNRKFVFYPQNVKFSRKRRLRVSRIERKLHEQNLEDIESSNACFGMRKNTFLQDFKHSPLFQSRGNDRYNRSFNSCGYEVYDQATEEEDQGSPDLFLESISY</sequence>
<reference evidence="1" key="1">
    <citation type="submission" date="2023-07" db="EMBL/GenBank/DDBJ databases">
        <authorList>
            <consortium name="AG Swart"/>
            <person name="Singh M."/>
            <person name="Singh A."/>
            <person name="Seah K."/>
            <person name="Emmerich C."/>
        </authorList>
    </citation>
    <scope>NUCLEOTIDE SEQUENCE</scope>
    <source>
        <strain evidence="1">DP1</strain>
    </source>
</reference>
<comment type="caution">
    <text evidence="1">The sequence shown here is derived from an EMBL/GenBank/DDBJ whole genome shotgun (WGS) entry which is preliminary data.</text>
</comment>
<evidence type="ECO:0000313" key="1">
    <source>
        <dbReference type="EMBL" id="CAI2358818.1"/>
    </source>
</evidence>
<proteinExistence type="predicted"/>
<protein>
    <submittedName>
        <fullName evidence="1">Uncharacterized protein</fullName>
    </submittedName>
</protein>
<dbReference type="EMBL" id="CAMPGE010000096">
    <property type="protein sequence ID" value="CAI2358818.1"/>
    <property type="molecule type" value="Genomic_DNA"/>
</dbReference>
<dbReference type="AlphaFoldDB" id="A0AAD1TZ94"/>
<accession>A0AAD1TZ94</accession>
<organism evidence="1 2">
    <name type="scientific">Euplotes crassus</name>
    <dbReference type="NCBI Taxonomy" id="5936"/>
    <lineage>
        <taxon>Eukaryota</taxon>
        <taxon>Sar</taxon>
        <taxon>Alveolata</taxon>
        <taxon>Ciliophora</taxon>
        <taxon>Intramacronucleata</taxon>
        <taxon>Spirotrichea</taxon>
        <taxon>Hypotrichia</taxon>
        <taxon>Euplotida</taxon>
        <taxon>Euplotidae</taxon>
        <taxon>Moneuplotes</taxon>
    </lineage>
</organism>
<keyword evidence="2" id="KW-1185">Reference proteome</keyword>